<dbReference type="EMBL" id="CM004393">
    <property type="protein sequence ID" value="KAG8650328.1"/>
    <property type="molecule type" value="Genomic_DNA"/>
</dbReference>
<dbReference type="Proteomes" id="UP000091857">
    <property type="component" value="Chromosome 7"/>
</dbReference>
<accession>A0ACB7HF41</accession>
<sequence>MQISAVQIITRKLNHVKSKERFLLFWSQIVYRHHLIHHLHPNTMVMDSIGFSTNHIPEVSETFS</sequence>
<comment type="caution">
    <text evidence="1">The sequence shown here is derived from an EMBL/GenBank/DDBJ whole genome shotgun (WGS) entry which is preliminary data.</text>
</comment>
<evidence type="ECO:0000313" key="2">
    <source>
        <dbReference type="Proteomes" id="UP000091857"/>
    </source>
</evidence>
<proteinExistence type="predicted"/>
<protein>
    <submittedName>
        <fullName evidence="1">Uncharacterized protein</fullName>
    </submittedName>
</protein>
<gene>
    <name evidence="1" type="ORF">MANES_07G026450v8</name>
</gene>
<organism evidence="1 2">
    <name type="scientific">Manihot esculenta</name>
    <name type="common">Cassava</name>
    <name type="synonym">Jatropha manihot</name>
    <dbReference type="NCBI Taxonomy" id="3983"/>
    <lineage>
        <taxon>Eukaryota</taxon>
        <taxon>Viridiplantae</taxon>
        <taxon>Streptophyta</taxon>
        <taxon>Embryophyta</taxon>
        <taxon>Tracheophyta</taxon>
        <taxon>Spermatophyta</taxon>
        <taxon>Magnoliopsida</taxon>
        <taxon>eudicotyledons</taxon>
        <taxon>Gunneridae</taxon>
        <taxon>Pentapetalae</taxon>
        <taxon>rosids</taxon>
        <taxon>fabids</taxon>
        <taxon>Malpighiales</taxon>
        <taxon>Euphorbiaceae</taxon>
        <taxon>Crotonoideae</taxon>
        <taxon>Manihoteae</taxon>
        <taxon>Manihot</taxon>
    </lineage>
</organism>
<reference evidence="2" key="1">
    <citation type="journal article" date="2016" name="Nat. Biotechnol.">
        <title>Sequencing wild and cultivated cassava and related species reveals extensive interspecific hybridization and genetic diversity.</title>
        <authorList>
            <person name="Bredeson J.V."/>
            <person name="Lyons J.B."/>
            <person name="Prochnik S.E."/>
            <person name="Wu G.A."/>
            <person name="Ha C.M."/>
            <person name="Edsinger-Gonzales E."/>
            <person name="Grimwood J."/>
            <person name="Schmutz J."/>
            <person name="Rabbi I.Y."/>
            <person name="Egesi C."/>
            <person name="Nauluvula P."/>
            <person name="Lebot V."/>
            <person name="Ndunguru J."/>
            <person name="Mkamilo G."/>
            <person name="Bart R.S."/>
            <person name="Setter T.L."/>
            <person name="Gleadow R.M."/>
            <person name="Kulakow P."/>
            <person name="Ferguson M.E."/>
            <person name="Rounsley S."/>
            <person name="Rokhsar D.S."/>
        </authorList>
    </citation>
    <scope>NUCLEOTIDE SEQUENCE [LARGE SCALE GENOMIC DNA]</scope>
    <source>
        <strain evidence="2">cv. AM560-2</strain>
    </source>
</reference>
<name>A0ACB7HF41_MANES</name>
<evidence type="ECO:0000313" key="1">
    <source>
        <dbReference type="EMBL" id="KAG8650328.1"/>
    </source>
</evidence>
<keyword evidence="2" id="KW-1185">Reference proteome</keyword>